<evidence type="ECO:0000256" key="2">
    <source>
        <dbReference type="SAM" id="Phobius"/>
    </source>
</evidence>
<keyword evidence="4" id="KW-1185">Reference proteome</keyword>
<organism evidence="3 4">
    <name type="scientific">Dendrobium nobile</name>
    <name type="common">Orchid</name>
    <dbReference type="NCBI Taxonomy" id="94219"/>
    <lineage>
        <taxon>Eukaryota</taxon>
        <taxon>Viridiplantae</taxon>
        <taxon>Streptophyta</taxon>
        <taxon>Embryophyta</taxon>
        <taxon>Tracheophyta</taxon>
        <taxon>Spermatophyta</taxon>
        <taxon>Magnoliopsida</taxon>
        <taxon>Liliopsida</taxon>
        <taxon>Asparagales</taxon>
        <taxon>Orchidaceae</taxon>
        <taxon>Epidendroideae</taxon>
        <taxon>Malaxideae</taxon>
        <taxon>Dendrobiinae</taxon>
        <taxon>Dendrobium</taxon>
    </lineage>
</organism>
<keyword evidence="2" id="KW-0472">Membrane</keyword>
<accession>A0A8T3B068</accession>
<gene>
    <name evidence="3" type="ORF">KFK09_016685</name>
</gene>
<sequence>MAVESFEVHGGGEVMFCVIIMWLSIISMIIFSCIDHPRSSNKHSRKSSSHGCSDGSYLSF</sequence>
<protein>
    <recommendedName>
        <fullName evidence="5">Transmembrane protein</fullName>
    </recommendedName>
</protein>
<feature type="region of interest" description="Disordered" evidence="1">
    <location>
        <begin position="38"/>
        <end position="60"/>
    </location>
</feature>
<feature type="transmembrane region" description="Helical" evidence="2">
    <location>
        <begin position="12"/>
        <end position="34"/>
    </location>
</feature>
<keyword evidence="2" id="KW-0812">Transmembrane</keyword>
<evidence type="ECO:0000313" key="3">
    <source>
        <dbReference type="EMBL" id="KAI0501740.1"/>
    </source>
</evidence>
<evidence type="ECO:0000313" key="4">
    <source>
        <dbReference type="Proteomes" id="UP000829196"/>
    </source>
</evidence>
<dbReference type="AlphaFoldDB" id="A0A8T3B068"/>
<reference evidence="3" key="1">
    <citation type="journal article" date="2022" name="Front. Genet.">
        <title>Chromosome-Scale Assembly of the Dendrobium nobile Genome Provides Insights Into the Molecular Mechanism of the Biosynthesis of the Medicinal Active Ingredient of Dendrobium.</title>
        <authorList>
            <person name="Xu Q."/>
            <person name="Niu S.-C."/>
            <person name="Li K.-L."/>
            <person name="Zheng P.-J."/>
            <person name="Zhang X.-J."/>
            <person name="Jia Y."/>
            <person name="Liu Y."/>
            <person name="Niu Y.-X."/>
            <person name="Yu L.-H."/>
            <person name="Chen D.-F."/>
            <person name="Zhang G.-Q."/>
        </authorList>
    </citation>
    <scope>NUCLEOTIDE SEQUENCE</scope>
    <source>
        <tissue evidence="3">Leaf</tissue>
    </source>
</reference>
<comment type="caution">
    <text evidence="3">The sequence shown here is derived from an EMBL/GenBank/DDBJ whole genome shotgun (WGS) entry which is preliminary data.</text>
</comment>
<evidence type="ECO:0000256" key="1">
    <source>
        <dbReference type="SAM" id="MobiDB-lite"/>
    </source>
</evidence>
<keyword evidence="2" id="KW-1133">Transmembrane helix</keyword>
<evidence type="ECO:0008006" key="5">
    <source>
        <dbReference type="Google" id="ProtNLM"/>
    </source>
</evidence>
<dbReference type="EMBL" id="JAGYWB010000012">
    <property type="protein sequence ID" value="KAI0501740.1"/>
    <property type="molecule type" value="Genomic_DNA"/>
</dbReference>
<name>A0A8T3B068_DENNO</name>
<proteinExistence type="predicted"/>
<dbReference type="Proteomes" id="UP000829196">
    <property type="component" value="Unassembled WGS sequence"/>
</dbReference>
<feature type="compositionally biased region" description="Basic residues" evidence="1">
    <location>
        <begin position="39"/>
        <end position="48"/>
    </location>
</feature>